<dbReference type="SUPFAM" id="SSF53633">
    <property type="entry name" value="Carbamate kinase-like"/>
    <property type="match status" value="1"/>
</dbReference>
<evidence type="ECO:0000313" key="9">
    <source>
        <dbReference type="EMBL" id="SUZ74037.1"/>
    </source>
</evidence>
<evidence type="ECO:0000256" key="4">
    <source>
        <dbReference type="ARBA" id="ARBA00022679"/>
    </source>
</evidence>
<dbReference type="GO" id="GO:0004349">
    <property type="term" value="F:glutamate 5-kinase activity"/>
    <property type="evidence" value="ECO:0007669"/>
    <property type="project" value="InterPro"/>
</dbReference>
<dbReference type="InterPro" id="IPR015947">
    <property type="entry name" value="PUA-like_sf"/>
</dbReference>
<dbReference type="Gene3D" id="3.40.1160.10">
    <property type="entry name" value="Acetylglutamate kinase-like"/>
    <property type="match status" value="1"/>
</dbReference>
<sequence>VIVSSGAVAKGMHELDLTERPGSLNLLQAAAAIGQLGLIEGYKTEFSNFEIKTAQVLISHDDIANRTRYLNARNSLLTLLELGVVPIINENDSVSIEEISFGDNDTLAGAIVGLVDADRFIMLTDEEGVFSQDPKKYKNAKLLKQINLDDQSIEIDQITEGSAGVLGRGGMKTKIKAARLSLDAGAQTWVANGNDQQVLTNVLNDQEVGTFFEGSRDKLQSRKTWIASLGSPKGQLIIDEGAAKAISEEGSSLLPVGITALKGEFKKGDLVACHSQNKEVARGFSNFSTSELDQIIGLKSEEINTKLGYTSAEEVIHRDNLVLS</sequence>
<organism evidence="9">
    <name type="scientific">marine metagenome</name>
    <dbReference type="NCBI Taxonomy" id="408172"/>
    <lineage>
        <taxon>unclassified sequences</taxon>
        <taxon>metagenomes</taxon>
        <taxon>ecological metagenomes</taxon>
    </lineage>
</organism>
<accession>A0A381Q7L9</accession>
<dbReference type="PANTHER" id="PTHR43654:SF1">
    <property type="entry name" value="ISOPENTENYL PHOSPHATE KINASE"/>
    <property type="match status" value="1"/>
</dbReference>
<dbReference type="InterPro" id="IPR041739">
    <property type="entry name" value="G5K_ProB"/>
</dbReference>
<dbReference type="InterPro" id="IPR002478">
    <property type="entry name" value="PUA"/>
</dbReference>
<dbReference type="GO" id="GO:0008652">
    <property type="term" value="P:amino acid biosynthetic process"/>
    <property type="evidence" value="ECO:0007669"/>
    <property type="project" value="UniProtKB-KW"/>
</dbReference>
<dbReference type="EMBL" id="UINC01001198">
    <property type="protein sequence ID" value="SUZ74037.1"/>
    <property type="molecule type" value="Genomic_DNA"/>
</dbReference>
<proteinExistence type="predicted"/>
<dbReference type="PANTHER" id="PTHR43654">
    <property type="entry name" value="GLUTAMATE 5-KINASE"/>
    <property type="match status" value="1"/>
</dbReference>
<dbReference type="GO" id="GO:0003723">
    <property type="term" value="F:RNA binding"/>
    <property type="evidence" value="ECO:0007669"/>
    <property type="project" value="InterPro"/>
</dbReference>
<evidence type="ECO:0000256" key="5">
    <source>
        <dbReference type="ARBA" id="ARBA00022741"/>
    </source>
</evidence>
<feature type="non-terminal residue" evidence="9">
    <location>
        <position position="1"/>
    </location>
</feature>
<dbReference type="GO" id="GO:0005829">
    <property type="term" value="C:cytosol"/>
    <property type="evidence" value="ECO:0007669"/>
    <property type="project" value="TreeGrafter"/>
</dbReference>
<dbReference type="SMART" id="SM00359">
    <property type="entry name" value="PUA"/>
    <property type="match status" value="1"/>
</dbReference>
<dbReference type="NCBIfam" id="TIGR01027">
    <property type="entry name" value="proB"/>
    <property type="match status" value="1"/>
</dbReference>
<keyword evidence="4" id="KW-0808">Transferase</keyword>
<dbReference type="PIRSF" id="PIRSF000729">
    <property type="entry name" value="GK"/>
    <property type="match status" value="1"/>
</dbReference>
<name>A0A381Q7L9_9ZZZZ</name>
<dbReference type="FunFam" id="3.40.1160.10:FF:000006">
    <property type="entry name" value="Glutamate 5-kinase"/>
    <property type="match status" value="1"/>
</dbReference>
<dbReference type="PROSITE" id="PS50890">
    <property type="entry name" value="PUA"/>
    <property type="match status" value="1"/>
</dbReference>
<keyword evidence="3" id="KW-0641">Proline biosynthesis</keyword>
<evidence type="ECO:0000256" key="3">
    <source>
        <dbReference type="ARBA" id="ARBA00022650"/>
    </source>
</evidence>
<dbReference type="GO" id="GO:0005524">
    <property type="term" value="F:ATP binding"/>
    <property type="evidence" value="ECO:0007669"/>
    <property type="project" value="UniProtKB-KW"/>
</dbReference>
<dbReference type="CDD" id="cd21157">
    <property type="entry name" value="PUA_G5K"/>
    <property type="match status" value="1"/>
</dbReference>
<evidence type="ECO:0000256" key="1">
    <source>
        <dbReference type="ARBA" id="ARBA00022490"/>
    </source>
</evidence>
<feature type="domain" description="PUA" evidence="8">
    <location>
        <begin position="234"/>
        <end position="316"/>
    </location>
</feature>
<dbReference type="AlphaFoldDB" id="A0A381Q7L9"/>
<dbReference type="PRINTS" id="PR00474">
    <property type="entry name" value="GLU5KINASE"/>
</dbReference>
<keyword evidence="1" id="KW-0963">Cytoplasm</keyword>
<dbReference type="CDD" id="cd04242">
    <property type="entry name" value="AAK_G5K_ProB"/>
    <property type="match status" value="1"/>
</dbReference>
<dbReference type="SUPFAM" id="SSF88697">
    <property type="entry name" value="PUA domain-like"/>
    <property type="match status" value="1"/>
</dbReference>
<dbReference type="Gene3D" id="2.30.130.10">
    <property type="entry name" value="PUA domain"/>
    <property type="match status" value="1"/>
</dbReference>
<evidence type="ECO:0000259" key="8">
    <source>
        <dbReference type="SMART" id="SM00359"/>
    </source>
</evidence>
<keyword evidence="6" id="KW-0418">Kinase</keyword>
<evidence type="ECO:0000256" key="6">
    <source>
        <dbReference type="ARBA" id="ARBA00022777"/>
    </source>
</evidence>
<reference evidence="9" key="1">
    <citation type="submission" date="2018-05" db="EMBL/GenBank/DDBJ databases">
        <authorList>
            <person name="Lanie J.A."/>
            <person name="Ng W.-L."/>
            <person name="Kazmierczak K.M."/>
            <person name="Andrzejewski T.M."/>
            <person name="Davidsen T.M."/>
            <person name="Wayne K.J."/>
            <person name="Tettelin H."/>
            <person name="Glass J.I."/>
            <person name="Rusch D."/>
            <person name="Podicherti R."/>
            <person name="Tsui H.-C.T."/>
            <person name="Winkler M.E."/>
        </authorList>
    </citation>
    <scope>NUCLEOTIDE SEQUENCE</scope>
</reference>
<keyword evidence="2" id="KW-0028">Amino-acid biosynthesis</keyword>
<evidence type="ECO:0000256" key="2">
    <source>
        <dbReference type="ARBA" id="ARBA00022605"/>
    </source>
</evidence>
<dbReference type="InterPro" id="IPR005715">
    <property type="entry name" value="Glu_5kinase/COase_Synthase"/>
</dbReference>
<keyword evidence="7" id="KW-0067">ATP-binding</keyword>
<dbReference type="Pfam" id="PF01472">
    <property type="entry name" value="PUA"/>
    <property type="match status" value="1"/>
</dbReference>
<dbReference type="InterPro" id="IPR001048">
    <property type="entry name" value="Asp/Glu/Uridylate_kinase"/>
</dbReference>
<dbReference type="InterPro" id="IPR036393">
    <property type="entry name" value="AceGlu_kinase-like_sf"/>
</dbReference>
<dbReference type="InterPro" id="IPR001057">
    <property type="entry name" value="Glu/AcGlu_kinase"/>
</dbReference>
<evidence type="ECO:0000256" key="7">
    <source>
        <dbReference type="ARBA" id="ARBA00022840"/>
    </source>
</evidence>
<dbReference type="Pfam" id="PF00696">
    <property type="entry name" value="AA_kinase"/>
    <property type="match status" value="1"/>
</dbReference>
<dbReference type="InterPro" id="IPR036974">
    <property type="entry name" value="PUA_sf"/>
</dbReference>
<gene>
    <name evidence="9" type="ORF">METZ01_LOCUS26891</name>
</gene>
<dbReference type="InterPro" id="IPR011529">
    <property type="entry name" value="Glu_5kinase"/>
</dbReference>
<protein>
    <recommendedName>
        <fullName evidence="8">PUA domain-containing protein</fullName>
    </recommendedName>
</protein>
<keyword evidence="5" id="KW-0547">Nucleotide-binding</keyword>